<organism evidence="3 4">
    <name type="scientific">Olsenella profusa</name>
    <dbReference type="NCBI Taxonomy" id="138595"/>
    <lineage>
        <taxon>Bacteria</taxon>
        <taxon>Bacillati</taxon>
        <taxon>Actinomycetota</taxon>
        <taxon>Coriobacteriia</taxon>
        <taxon>Coriobacteriales</taxon>
        <taxon>Atopobiaceae</taxon>
        <taxon>Olsenella</taxon>
    </lineage>
</organism>
<comment type="caution">
    <text evidence="3">The sequence shown here is derived from an EMBL/GenBank/DDBJ whole genome shotgun (WGS) entry which is preliminary data.</text>
</comment>
<evidence type="ECO:0000256" key="2">
    <source>
        <dbReference type="SAM" id="Phobius"/>
    </source>
</evidence>
<dbReference type="EMBL" id="JACSNQ010000001">
    <property type="protein sequence ID" value="MBM6774045.1"/>
    <property type="molecule type" value="Genomic_DNA"/>
</dbReference>
<reference evidence="3 4" key="1">
    <citation type="journal article" date="2021" name="Sci. Rep.">
        <title>The distribution of antibiotic resistance genes in chicken gut microbiota commensals.</title>
        <authorList>
            <person name="Juricova H."/>
            <person name="Matiasovicova J."/>
            <person name="Kubasova T."/>
            <person name="Cejkova D."/>
            <person name="Rychlik I."/>
        </authorList>
    </citation>
    <scope>NUCLEOTIDE SEQUENCE [LARGE SCALE GENOMIC DNA]</scope>
    <source>
        <strain evidence="3 4">An794</strain>
    </source>
</reference>
<evidence type="ECO:0000256" key="1">
    <source>
        <dbReference type="SAM" id="MobiDB-lite"/>
    </source>
</evidence>
<feature type="region of interest" description="Disordered" evidence="1">
    <location>
        <begin position="1"/>
        <end position="32"/>
    </location>
</feature>
<dbReference type="RefSeq" id="WP_204792391.1">
    <property type="nucleotide sequence ID" value="NZ_JACSNQ010000001.1"/>
</dbReference>
<dbReference type="Proteomes" id="UP000712527">
    <property type="component" value="Unassembled WGS sequence"/>
</dbReference>
<sequence>MDEKNDGRDEMQTRPDPPQIIEGPSATTDPENARSGNAAYVIFGVAVAVLVLLALSLSSCATSLTQFGLSQVDWDALGNGITWDLEWQDLGSPNGLPYDLDGFGGAADTFQSRLG</sequence>
<evidence type="ECO:0000313" key="3">
    <source>
        <dbReference type="EMBL" id="MBM6774045.1"/>
    </source>
</evidence>
<gene>
    <name evidence="3" type="ORF">H9X80_00530</name>
</gene>
<feature type="transmembrane region" description="Helical" evidence="2">
    <location>
        <begin position="38"/>
        <end position="57"/>
    </location>
</feature>
<protein>
    <submittedName>
        <fullName evidence="3">Uncharacterized protein</fullName>
    </submittedName>
</protein>
<evidence type="ECO:0000313" key="4">
    <source>
        <dbReference type="Proteomes" id="UP000712527"/>
    </source>
</evidence>
<keyword evidence="2" id="KW-0472">Membrane</keyword>
<name>A0ABS2EZM1_9ACTN</name>
<accession>A0ABS2EZM1</accession>
<proteinExistence type="predicted"/>
<feature type="compositionally biased region" description="Basic and acidic residues" evidence="1">
    <location>
        <begin position="1"/>
        <end position="13"/>
    </location>
</feature>
<keyword evidence="2" id="KW-0812">Transmembrane</keyword>
<keyword evidence="2" id="KW-1133">Transmembrane helix</keyword>
<keyword evidence="4" id="KW-1185">Reference proteome</keyword>